<feature type="compositionally biased region" description="Polar residues" evidence="4">
    <location>
        <begin position="424"/>
        <end position="459"/>
    </location>
</feature>
<keyword evidence="2" id="KW-0813">Transport</keyword>
<evidence type="ECO:0000256" key="2">
    <source>
        <dbReference type="ARBA" id="ARBA00022448"/>
    </source>
</evidence>
<proteinExistence type="predicted"/>
<feature type="compositionally biased region" description="Polar residues" evidence="4">
    <location>
        <begin position="1533"/>
        <end position="1581"/>
    </location>
</feature>
<dbReference type="GO" id="GO:0005634">
    <property type="term" value="C:nucleus"/>
    <property type="evidence" value="ECO:0007669"/>
    <property type="project" value="UniProtKB-SubCell"/>
</dbReference>
<gene>
    <name evidence="6" type="ORF">BDEG_24791</name>
</gene>
<feature type="compositionally biased region" description="Low complexity" evidence="4">
    <location>
        <begin position="406"/>
        <end position="423"/>
    </location>
</feature>
<reference evidence="6 7" key="1">
    <citation type="submission" date="2006-10" db="EMBL/GenBank/DDBJ databases">
        <title>The Genome Sequence of Batrachochytrium dendrobatidis JEL423.</title>
        <authorList>
            <consortium name="The Broad Institute Genome Sequencing Platform"/>
            <person name="Birren B."/>
            <person name="Lander E."/>
            <person name="Galagan J."/>
            <person name="Cuomo C."/>
            <person name="Devon K."/>
            <person name="Jaffe D."/>
            <person name="Butler J."/>
            <person name="Alvarez P."/>
            <person name="Gnerre S."/>
            <person name="Grabherr M."/>
            <person name="Kleber M."/>
            <person name="Mauceli E."/>
            <person name="Brockman W."/>
            <person name="Young S."/>
            <person name="LaButti K."/>
            <person name="Sykes S."/>
            <person name="DeCaprio D."/>
            <person name="Crawford M."/>
            <person name="Koehrsen M."/>
            <person name="Engels R."/>
            <person name="Montgomery P."/>
            <person name="Pearson M."/>
            <person name="Howarth C."/>
            <person name="Larson L."/>
            <person name="White J."/>
            <person name="O'Leary S."/>
            <person name="Kodira C."/>
            <person name="Zeng Q."/>
            <person name="Yandava C."/>
            <person name="Alvarado L."/>
            <person name="Longcore J."/>
            <person name="James T."/>
        </authorList>
    </citation>
    <scope>NUCLEOTIDE SEQUENCE [LARGE SCALE GENOMIC DNA]</scope>
    <source>
        <strain evidence="6 7">JEL423</strain>
    </source>
</reference>
<evidence type="ECO:0000313" key="7">
    <source>
        <dbReference type="Proteomes" id="UP000077115"/>
    </source>
</evidence>
<dbReference type="Gene3D" id="2.130.10.10">
    <property type="entry name" value="YVTN repeat-like/Quinoprotein amine dehydrogenase"/>
    <property type="match status" value="1"/>
</dbReference>
<feature type="compositionally biased region" description="Polar residues" evidence="4">
    <location>
        <begin position="998"/>
        <end position="1009"/>
    </location>
</feature>
<feature type="region of interest" description="Disordered" evidence="4">
    <location>
        <begin position="1525"/>
        <end position="1581"/>
    </location>
</feature>
<feature type="compositionally biased region" description="Basic and acidic residues" evidence="4">
    <location>
        <begin position="1244"/>
        <end position="1253"/>
    </location>
</feature>
<feature type="compositionally biased region" description="Acidic residues" evidence="4">
    <location>
        <begin position="970"/>
        <end position="981"/>
    </location>
</feature>
<dbReference type="InterPro" id="IPR015943">
    <property type="entry name" value="WD40/YVTN_repeat-like_dom_sf"/>
</dbReference>
<dbReference type="SUPFAM" id="SSF117289">
    <property type="entry name" value="Nucleoporin domain"/>
    <property type="match status" value="1"/>
</dbReference>
<evidence type="ECO:0000256" key="4">
    <source>
        <dbReference type="SAM" id="MobiDB-lite"/>
    </source>
</evidence>
<feature type="region of interest" description="Disordered" evidence="4">
    <location>
        <begin position="962"/>
        <end position="981"/>
    </location>
</feature>
<dbReference type="STRING" id="403673.A0A177WMW3"/>
<evidence type="ECO:0000259" key="5">
    <source>
        <dbReference type="Pfam" id="PF16755"/>
    </source>
</evidence>
<protein>
    <recommendedName>
        <fullName evidence="5">Nucleoporin Nup159/Nup146 N-terminal domain-containing protein</fullName>
    </recommendedName>
</protein>
<feature type="region of interest" description="Disordered" evidence="4">
    <location>
        <begin position="1115"/>
        <end position="1274"/>
    </location>
</feature>
<name>A0A177WMW3_BATDL</name>
<evidence type="ECO:0000313" key="6">
    <source>
        <dbReference type="EMBL" id="OAJ41146.1"/>
    </source>
</evidence>
<feature type="region of interest" description="Disordered" evidence="4">
    <location>
        <begin position="406"/>
        <end position="490"/>
    </location>
</feature>
<dbReference type="Pfam" id="PF16755">
    <property type="entry name" value="Beta-prop_NUP159_NUP214"/>
    <property type="match status" value="1"/>
</dbReference>
<dbReference type="EMBL" id="DS022305">
    <property type="protein sequence ID" value="OAJ41146.1"/>
    <property type="molecule type" value="Genomic_DNA"/>
</dbReference>
<evidence type="ECO:0000256" key="1">
    <source>
        <dbReference type="ARBA" id="ARBA00004123"/>
    </source>
</evidence>
<reference evidence="6 7" key="2">
    <citation type="submission" date="2016-05" db="EMBL/GenBank/DDBJ databases">
        <title>Lineage-specific infection strategies underlie the spectrum of fungal disease in amphibians.</title>
        <authorList>
            <person name="Cuomo C.A."/>
            <person name="Farrer R.A."/>
            <person name="James T."/>
            <person name="Longcore J."/>
            <person name="Birren B."/>
        </authorList>
    </citation>
    <scope>NUCLEOTIDE SEQUENCE [LARGE SCALE GENOMIC DNA]</scope>
    <source>
        <strain evidence="6 7">JEL423</strain>
    </source>
</reference>
<feature type="domain" description="Nucleoporin Nup159/Nup146 N-terminal" evidence="5">
    <location>
        <begin position="23"/>
        <end position="279"/>
    </location>
</feature>
<dbReference type="VEuPathDB" id="FungiDB:BDEG_24791"/>
<dbReference type="InterPro" id="IPR039462">
    <property type="entry name" value="Nup159/Nup146_N"/>
</dbReference>
<organism evidence="6 7">
    <name type="scientific">Batrachochytrium dendrobatidis (strain JEL423)</name>
    <dbReference type="NCBI Taxonomy" id="403673"/>
    <lineage>
        <taxon>Eukaryota</taxon>
        <taxon>Fungi</taxon>
        <taxon>Fungi incertae sedis</taxon>
        <taxon>Chytridiomycota</taxon>
        <taxon>Chytridiomycota incertae sedis</taxon>
        <taxon>Chytridiomycetes</taxon>
        <taxon>Rhizophydiales</taxon>
        <taxon>Rhizophydiales incertae sedis</taxon>
        <taxon>Batrachochytrium</taxon>
    </lineage>
</organism>
<sequence>MDVFFKYSQPFHGSIQASAAPTPKTSTKVDRGDILDILPNPEFMPDIVAVLTADYRLCFIHLTGTVTLVDSPNITAISWSRKGKQIACGTKNGHILRITPNGEVKRDIPNPPQLETGSVSQILWLEDRVLVGVYSEAQSDPDYPPATSIYVVEQDAQSNTTYTLLLDPAAAFSLDRPNNYHMDLLQNWGSDAKHLIVLSNAASTDYGIIACSDTNQWSNWNVLEKFPMTMPLDSQEQDTWPVGMAFDLTSVKPLPSSAPDEPEIPAAPILMILNNIGELMAFHLINTNAPGAYPTMTKHIAVIPKIEKHGVTASEPIPGLKSAIKLPSTTTPAKFESSSTTATFGSTSFGAFGAAAPPTAKPLFDTTKPFNPASTTHGLFGSNAVANSSTPVFGGATKSVFGAPKSMTSTSSSVLGGTVPVSTPTKSDGNTTTPKFSFSQPATGHMSALSQNPAGSSVNPALKQSVAPVFESKSEPKKVTPDTSKPVLPKSTEPIKAVSKQLLNNVKVSDGPTPTAASDDTVQLQEKPSVLVARFDELYNGLSADFASFCKFSKDVDIKVEKMRKRSDITDPSKDLKKLALGDFPIVKSITAELMKRITAARQFNCNDGNVKEELLSGILNIEVKCKECESRLKVITEPESTWTISQNILGPEAQELRTKINAKHYHVQSQIMTIQHNLETLENTIDVHLAKRKELARSANWKMICSTVHHITKAGMVASSRIDQLLTEFHALNLDKSKEGHNAKERNGFRASPQRVSFSPIISKASSRQSSNVFGLHEEDVFADESALYPSLPIATDSEVLAKHTKRRQHRLMLKQVLTRTGRLVHVNVSAGYNIPPKELIRKPLPPRHTTVTAETIPAPVVTTASVFSSKTVASSIPSQSKSNTSNISTPAALGFSFTNPKPTEYNNALKPHLPAEPSAFGQATFSFKDSPVTSQSKTEAPMLAFQFLPAKNMPAAQFIDSPQAKIDDQDDDERDSEDEAAYDEYLLKDERESDDQSNSKNSASPSPVKSIDESIVDTLHAPVHPSAQSPIQTNSKPPLFGASLSAAKINFTPGFSFDTIGQSKDTKSTGLFSAASTTFSFGAVSGGGPGKNLFANMSVPLNKDAPLDFVVSEETQESQFSKTNEQYQPVSEADQTRDCENVDNEADSQEFQDQDVDNEADSQELQDQDVDNEADSQEFQDQDVDNEADSQELQDQDVDNEADSQELQDQNVDNEADSQELQDQDVEGDVDHTVGDDSEGVESDHESKDQNVADENDEAEPESVSAIQVSTDDAQSTTCSAFENSSLVFNVTDSHSDTESFDIVRDDMDDLQDDAELSESCVQTPNAHTPENIGQPVTTLNTNPFGTSSFFGGTSSIKPHNVINPMFKVGTTTASATTGSFISQSPGFGNSVFGSSSTMPNTTTFTTSALNQSQFASTTSFGQAPVTSQASSVFGSYSQNTNQQQVFGQSSFGSGPAMISPFASAQHTPVFGQSGFGAASSSPFGSGLAPSIATATSGGGGFGAFASGNTSGFASFGQKQPQGGSIFGSGADSSIFGSAQQERSAFGSAQQERSAFGSARQQGSTPGTSQNPSFTSHRG</sequence>
<feature type="compositionally biased region" description="Acidic residues" evidence="4">
    <location>
        <begin position="1254"/>
        <end position="1263"/>
    </location>
</feature>
<dbReference type="OrthoDB" id="248320at2759"/>
<keyword evidence="3" id="KW-0539">Nucleus</keyword>
<feature type="compositionally biased region" description="Polar residues" evidence="4">
    <location>
        <begin position="1119"/>
        <end position="1131"/>
    </location>
</feature>
<comment type="subcellular location">
    <subcellularLocation>
        <location evidence="1">Nucleus</location>
    </subcellularLocation>
</comment>
<dbReference type="Proteomes" id="UP000077115">
    <property type="component" value="Unassembled WGS sequence"/>
</dbReference>
<feature type="region of interest" description="Disordered" evidence="4">
    <location>
        <begin position="986"/>
        <end position="1012"/>
    </location>
</feature>
<feature type="compositionally biased region" description="Acidic residues" evidence="4">
    <location>
        <begin position="1143"/>
        <end position="1230"/>
    </location>
</feature>
<evidence type="ECO:0000256" key="3">
    <source>
        <dbReference type="ARBA" id="ARBA00023242"/>
    </source>
</evidence>
<accession>A0A177WMW3</accession>